<dbReference type="Proteomes" id="UP001174909">
    <property type="component" value="Unassembled WGS sequence"/>
</dbReference>
<dbReference type="CDD" id="cd01670">
    <property type="entry name" value="Death"/>
    <property type="match status" value="1"/>
</dbReference>
<comment type="caution">
    <text evidence="2">The sequence shown here is derived from an EMBL/GenBank/DDBJ whole genome shotgun (WGS) entry which is preliminary data.</text>
</comment>
<gene>
    <name evidence="2" type="ORF">GBAR_LOCUS7406</name>
</gene>
<evidence type="ECO:0000313" key="2">
    <source>
        <dbReference type="EMBL" id="CAI8011486.1"/>
    </source>
</evidence>
<dbReference type="AlphaFoldDB" id="A0AA35WBU3"/>
<dbReference type="PROSITE" id="PS50017">
    <property type="entry name" value="DEATH_DOMAIN"/>
    <property type="match status" value="1"/>
</dbReference>
<sequence length="162" mass="17887">MLSLEQQKTGLVDKWIERNGHTATYRALAKCLFEAGALDSVDRLCREFGTTSTPTVVPDGGPTIPPPTMKELMNNVHTVKTFELGIQLDLDLSDVNTAMADHKNDARGQLIKILSLYIQQTMDPSWLHVATALYTIGENKCAADIEQRFGDQTACTSCIARF</sequence>
<reference evidence="2" key="1">
    <citation type="submission" date="2023-03" db="EMBL/GenBank/DDBJ databases">
        <authorList>
            <person name="Steffen K."/>
            <person name="Cardenas P."/>
        </authorList>
    </citation>
    <scope>NUCLEOTIDE SEQUENCE</scope>
</reference>
<dbReference type="InterPro" id="IPR011029">
    <property type="entry name" value="DEATH-like_dom_sf"/>
</dbReference>
<dbReference type="EMBL" id="CASHTH010001105">
    <property type="protein sequence ID" value="CAI8011486.1"/>
    <property type="molecule type" value="Genomic_DNA"/>
</dbReference>
<evidence type="ECO:0000313" key="3">
    <source>
        <dbReference type="Proteomes" id="UP001174909"/>
    </source>
</evidence>
<keyword evidence="3" id="KW-1185">Reference proteome</keyword>
<protein>
    <recommendedName>
        <fullName evidence="1">Death domain-containing protein</fullName>
    </recommendedName>
</protein>
<organism evidence="2 3">
    <name type="scientific">Geodia barretti</name>
    <name type="common">Barrett's horny sponge</name>
    <dbReference type="NCBI Taxonomy" id="519541"/>
    <lineage>
        <taxon>Eukaryota</taxon>
        <taxon>Metazoa</taxon>
        <taxon>Porifera</taxon>
        <taxon>Demospongiae</taxon>
        <taxon>Heteroscleromorpha</taxon>
        <taxon>Tetractinellida</taxon>
        <taxon>Astrophorina</taxon>
        <taxon>Geodiidae</taxon>
        <taxon>Geodia</taxon>
    </lineage>
</organism>
<name>A0AA35WBU3_GEOBA</name>
<dbReference type="GO" id="GO:0007165">
    <property type="term" value="P:signal transduction"/>
    <property type="evidence" value="ECO:0007669"/>
    <property type="project" value="InterPro"/>
</dbReference>
<accession>A0AA35WBU3</accession>
<dbReference type="Gene3D" id="1.10.533.10">
    <property type="entry name" value="Death Domain, Fas"/>
    <property type="match status" value="1"/>
</dbReference>
<proteinExistence type="predicted"/>
<dbReference type="InterPro" id="IPR000488">
    <property type="entry name" value="Death_dom"/>
</dbReference>
<evidence type="ECO:0000259" key="1">
    <source>
        <dbReference type="PROSITE" id="PS50017"/>
    </source>
</evidence>
<feature type="domain" description="Death" evidence="1">
    <location>
        <begin position="1"/>
        <end position="48"/>
    </location>
</feature>